<protein>
    <recommendedName>
        <fullName evidence="3">Exosporium protein C</fullName>
    </recommendedName>
</protein>
<proteinExistence type="predicted"/>
<name>A0ABT4Q9M9_9BACL</name>
<evidence type="ECO:0000313" key="1">
    <source>
        <dbReference type="EMBL" id="MCZ8513588.1"/>
    </source>
</evidence>
<evidence type="ECO:0008006" key="3">
    <source>
        <dbReference type="Google" id="ProtNLM"/>
    </source>
</evidence>
<sequence length="125" mass="13548">MPFTTGYITNTKDVGTAASNVVVNMVNENTTNAATVEVRIFYSLVPDVKIPLYVTTFTLPVNSIKRNTYFIQGVLAYEVQFNVTSVTPTDVVVSTFGLDQFGNLVIEQGIIQSDMTAISALSPTS</sequence>
<reference evidence="1 2" key="1">
    <citation type="submission" date="2022-12" db="EMBL/GenBank/DDBJ databases">
        <title>Draft genome sequence of Paenibacillus sp. dW9.</title>
        <authorList>
            <person name="Choi E.-W."/>
            <person name="Kim D.-U."/>
        </authorList>
    </citation>
    <scope>NUCLEOTIDE SEQUENCE [LARGE SCALE GENOMIC DNA]</scope>
    <source>
        <strain evidence="2">dW9</strain>
    </source>
</reference>
<comment type="caution">
    <text evidence="1">The sequence shown here is derived from an EMBL/GenBank/DDBJ whole genome shotgun (WGS) entry which is preliminary data.</text>
</comment>
<evidence type="ECO:0000313" key="2">
    <source>
        <dbReference type="Proteomes" id="UP001527882"/>
    </source>
</evidence>
<organism evidence="1 2">
    <name type="scientific">Paenibacillus gyeongsangnamensis</name>
    <dbReference type="NCBI Taxonomy" id="3388067"/>
    <lineage>
        <taxon>Bacteria</taxon>
        <taxon>Bacillati</taxon>
        <taxon>Bacillota</taxon>
        <taxon>Bacilli</taxon>
        <taxon>Bacillales</taxon>
        <taxon>Paenibacillaceae</taxon>
        <taxon>Paenibacillus</taxon>
    </lineage>
</organism>
<dbReference type="EMBL" id="JAQAGZ010000008">
    <property type="protein sequence ID" value="MCZ8513588.1"/>
    <property type="molecule type" value="Genomic_DNA"/>
</dbReference>
<dbReference type="Proteomes" id="UP001527882">
    <property type="component" value="Unassembled WGS sequence"/>
</dbReference>
<gene>
    <name evidence="1" type="ORF">O9H85_14320</name>
</gene>
<dbReference type="RefSeq" id="WP_269882104.1">
    <property type="nucleotide sequence ID" value="NZ_JAQAGZ010000008.1"/>
</dbReference>
<keyword evidence="2" id="KW-1185">Reference proteome</keyword>
<accession>A0ABT4Q9M9</accession>